<evidence type="ECO:0000313" key="3">
    <source>
        <dbReference type="Proteomes" id="UP000002668"/>
    </source>
</evidence>
<proteinExistence type="predicted"/>
<dbReference type="Proteomes" id="UP000002668">
    <property type="component" value="Genome"/>
</dbReference>
<accession>E5A9N8</accession>
<organism evidence="3">
    <name type="scientific">Leptosphaeria maculans (strain JN3 / isolate v23.1.3 / race Av1-4-5-6-7-8)</name>
    <name type="common">Blackleg fungus</name>
    <name type="synonym">Phoma lingam</name>
    <dbReference type="NCBI Taxonomy" id="985895"/>
    <lineage>
        <taxon>Eukaryota</taxon>
        <taxon>Fungi</taxon>
        <taxon>Dikarya</taxon>
        <taxon>Ascomycota</taxon>
        <taxon>Pezizomycotina</taxon>
        <taxon>Dothideomycetes</taxon>
        <taxon>Pleosporomycetidae</taxon>
        <taxon>Pleosporales</taxon>
        <taxon>Pleosporineae</taxon>
        <taxon>Leptosphaeriaceae</taxon>
        <taxon>Plenodomus</taxon>
        <taxon>Plenodomus lingam/Leptosphaeria maculans species complex</taxon>
    </lineage>
</organism>
<dbReference type="AlphaFoldDB" id="E5A9N8"/>
<gene>
    <name evidence="2" type="ORF">LEMA_uP015090.1</name>
</gene>
<dbReference type="HOGENOM" id="CLU_2705274_0_0_1"/>
<keyword evidence="3" id="KW-1185">Reference proteome</keyword>
<evidence type="ECO:0000313" key="2">
    <source>
        <dbReference type="EMBL" id="CBY00379.1"/>
    </source>
</evidence>
<name>E5A9N8_LEPMJ</name>
<dbReference type="EMBL" id="FP929138">
    <property type="protein sequence ID" value="CBY00379.1"/>
    <property type="molecule type" value="Genomic_DNA"/>
</dbReference>
<keyword evidence="1" id="KW-0472">Membrane</keyword>
<evidence type="ECO:0000256" key="1">
    <source>
        <dbReference type="SAM" id="Phobius"/>
    </source>
</evidence>
<feature type="transmembrane region" description="Helical" evidence="1">
    <location>
        <begin position="45"/>
        <end position="67"/>
    </location>
</feature>
<reference evidence="3" key="1">
    <citation type="journal article" date="2011" name="Nat. Commun.">
        <title>Effector diversification within compartments of the Leptosphaeria maculans genome affected by Repeat-Induced Point mutations.</title>
        <authorList>
            <person name="Rouxel T."/>
            <person name="Grandaubert J."/>
            <person name="Hane J.K."/>
            <person name="Hoede C."/>
            <person name="van de Wouw A.P."/>
            <person name="Couloux A."/>
            <person name="Dominguez V."/>
            <person name="Anthouard V."/>
            <person name="Bally P."/>
            <person name="Bourras S."/>
            <person name="Cozijnsen A.J."/>
            <person name="Ciuffetti L.M."/>
            <person name="Degrave A."/>
            <person name="Dilmaghani A."/>
            <person name="Duret L."/>
            <person name="Fudal I."/>
            <person name="Goodwin S.B."/>
            <person name="Gout L."/>
            <person name="Glaser N."/>
            <person name="Linglin J."/>
            <person name="Kema G.H.J."/>
            <person name="Lapalu N."/>
            <person name="Lawrence C.B."/>
            <person name="May K."/>
            <person name="Meyer M."/>
            <person name="Ollivier B."/>
            <person name="Poulain J."/>
            <person name="Schoch C.L."/>
            <person name="Simon A."/>
            <person name="Spatafora J.W."/>
            <person name="Stachowiak A."/>
            <person name="Turgeon B.G."/>
            <person name="Tyler B.M."/>
            <person name="Vincent D."/>
            <person name="Weissenbach J."/>
            <person name="Amselem J."/>
            <person name="Quesneville H."/>
            <person name="Oliver R.P."/>
            <person name="Wincker P."/>
            <person name="Balesdent M.-H."/>
            <person name="Howlett B.J."/>
        </authorList>
    </citation>
    <scope>NUCLEOTIDE SEQUENCE [LARGE SCALE GENOMIC DNA]</scope>
    <source>
        <strain evidence="3">JN3 / isolate v23.1.3 / race Av1-4-5-6-7-8</strain>
    </source>
</reference>
<dbReference type="VEuPathDB" id="FungiDB:LEMA_uP015090.1"/>
<protein>
    <submittedName>
        <fullName evidence="2">Predicted protein</fullName>
    </submittedName>
</protein>
<dbReference type="InParanoid" id="E5A9N8"/>
<sequence length="73" mass="8035">MGTRCYATSNLGGTDAFIHPSTWTERKHSTPKNTTPAHLRYPSTALQTVVTFTLVAAFEATITSLLTRVMHAR</sequence>
<keyword evidence="1" id="KW-1133">Transmembrane helix</keyword>
<keyword evidence="1" id="KW-0812">Transmembrane</keyword>